<dbReference type="KEGG" id="eiv:EIN_372150"/>
<sequence>MPKHHKTTTDESDEIEDVETSSHVVKTKVLTMSRMQSILTKVQALSHYSHYITELTEDYNTNKDKFDTVYKGVVGQLLKLKLKSKPVLKVLNFLVELAVAPDSPLTEYTLKLHSQLTAAADVIVRQRSIYIVMRVLNSLPDNFTLPEDLHDEVQQQLVERLKDKSADVRVYSALSLKRFHTRQLAESLSDPRAQVVVAALQSIAIDETTIVPIIRLTGDMRNTVREYAFKTVQNIPISSITITSLCYILLHGLCEDNTKCKSAFEELVVFWVKQLGYEEFLVKISEATIPALPPGEADNRSDFERYSSMILNCVDLVSRLCEGVAGVELSGSDSEVIVRSAVLIQAYNKDPTIEMPDSKVIIKAFENRGELCLYFLLELLDCVNCETFNVLEVVRNKRKEVVEVGCRVLVRIDESDHFGQICDELKLIEEDAQNVLLHSYYIICIEKNYILPEQFLDYHVAKYMKLLGSSEESERVETMEFIGLTALVNVEDGQKYETIFRAGLTKDTDQVRVMGANCLIDLYLLSHKKVTNEIREELNDALLSLDAEFSVDITKNIIRLYLNGGIDISEEREDICLAKTLMSMLIRSPEGSVIRVVLYSFFVCYSLREDGMKLYEMCLDEAGPELEKITEVYVPMLAQEHSEVHEHVLDMCIQRLGVWSKDEEKYPDETLSTLINVFYLLDYSGRTKEMKEIVVDRLKVIETQRNSQRLKEELDELIQRFEELD</sequence>
<accession>A0A0A1UCC2</accession>
<evidence type="ECO:0000313" key="2">
    <source>
        <dbReference type="Proteomes" id="UP000014680"/>
    </source>
</evidence>
<dbReference type="PANTHER" id="PTHR14418">
    <property type="entry name" value="CONDENSIN COMPLEX SUBUNIT 3-RELATED"/>
    <property type="match status" value="1"/>
</dbReference>
<keyword evidence="2" id="KW-1185">Reference proteome</keyword>
<dbReference type="Proteomes" id="UP000014680">
    <property type="component" value="Unassembled WGS sequence"/>
</dbReference>
<dbReference type="EMBL" id="KB206332">
    <property type="protein sequence ID" value="ELP92793.1"/>
    <property type="molecule type" value="Genomic_DNA"/>
</dbReference>
<dbReference type="OrthoDB" id="27187at2759"/>
<dbReference type="InterPro" id="IPR016024">
    <property type="entry name" value="ARM-type_fold"/>
</dbReference>
<reference evidence="1 2" key="1">
    <citation type="submission" date="2012-10" db="EMBL/GenBank/DDBJ databases">
        <authorList>
            <person name="Zafar N."/>
            <person name="Inman J."/>
            <person name="Hall N."/>
            <person name="Lorenzi H."/>
            <person name="Caler E."/>
        </authorList>
    </citation>
    <scope>NUCLEOTIDE SEQUENCE [LARGE SCALE GENOMIC DNA]</scope>
    <source>
        <strain evidence="1 2">IP1</strain>
    </source>
</reference>
<dbReference type="VEuPathDB" id="AmoebaDB:EIN_372150"/>
<dbReference type="InterPro" id="IPR027165">
    <property type="entry name" value="CND3"/>
</dbReference>
<dbReference type="GO" id="GO:0007076">
    <property type="term" value="P:mitotic chromosome condensation"/>
    <property type="evidence" value="ECO:0007669"/>
    <property type="project" value="InterPro"/>
</dbReference>
<dbReference type="SUPFAM" id="SSF48371">
    <property type="entry name" value="ARM repeat"/>
    <property type="match status" value="1"/>
</dbReference>
<organism evidence="1 2">
    <name type="scientific">Entamoeba invadens IP1</name>
    <dbReference type="NCBI Taxonomy" id="370355"/>
    <lineage>
        <taxon>Eukaryota</taxon>
        <taxon>Amoebozoa</taxon>
        <taxon>Evosea</taxon>
        <taxon>Archamoebae</taxon>
        <taxon>Mastigamoebida</taxon>
        <taxon>Entamoebidae</taxon>
        <taxon>Entamoeba</taxon>
    </lineage>
</organism>
<dbReference type="GO" id="GO:0000796">
    <property type="term" value="C:condensin complex"/>
    <property type="evidence" value="ECO:0007669"/>
    <property type="project" value="InterPro"/>
</dbReference>
<dbReference type="Gene3D" id="1.25.10.10">
    <property type="entry name" value="Leucine-rich Repeat Variant"/>
    <property type="match status" value="1"/>
</dbReference>
<evidence type="ECO:0000313" key="1">
    <source>
        <dbReference type="EMBL" id="ELP92793.1"/>
    </source>
</evidence>
<proteinExistence type="predicted"/>
<dbReference type="GO" id="GO:0000793">
    <property type="term" value="C:condensed chromosome"/>
    <property type="evidence" value="ECO:0007669"/>
    <property type="project" value="TreeGrafter"/>
</dbReference>
<name>A0A0A1UCC2_ENTIV</name>
<gene>
    <name evidence="1" type="ORF">EIN_372150</name>
</gene>
<dbReference type="RefSeq" id="XP_004259564.1">
    <property type="nucleotide sequence ID" value="XM_004259516.1"/>
</dbReference>
<dbReference type="GeneID" id="14891712"/>
<dbReference type="OMA" id="YWIETIG"/>
<dbReference type="PANTHER" id="PTHR14418:SF5">
    <property type="entry name" value="CONDENSIN COMPLEX SUBUNIT 3"/>
    <property type="match status" value="1"/>
</dbReference>
<protein>
    <submittedName>
        <fullName evidence="1">Uncharacterized protein</fullName>
    </submittedName>
</protein>
<dbReference type="InterPro" id="IPR011989">
    <property type="entry name" value="ARM-like"/>
</dbReference>
<dbReference type="AlphaFoldDB" id="A0A0A1UCC2"/>